<dbReference type="Gene3D" id="3.40.190.10">
    <property type="entry name" value="Periplasmic binding protein-like II"/>
    <property type="match status" value="2"/>
</dbReference>
<dbReference type="Gene3D" id="1.10.10.10">
    <property type="entry name" value="Winged helix-like DNA-binding domain superfamily/Winged helix DNA-binding domain"/>
    <property type="match status" value="1"/>
</dbReference>
<comment type="similarity">
    <text evidence="1">Belongs to the LysR transcriptional regulatory family.</text>
</comment>
<dbReference type="GO" id="GO:0043565">
    <property type="term" value="F:sequence-specific DNA binding"/>
    <property type="evidence" value="ECO:0007669"/>
    <property type="project" value="TreeGrafter"/>
</dbReference>
<evidence type="ECO:0000256" key="4">
    <source>
        <dbReference type="ARBA" id="ARBA00023163"/>
    </source>
</evidence>
<dbReference type="GO" id="GO:0006351">
    <property type="term" value="P:DNA-templated transcription"/>
    <property type="evidence" value="ECO:0007669"/>
    <property type="project" value="TreeGrafter"/>
</dbReference>
<name>A0A9X1ISC7_9SPHN</name>
<evidence type="ECO:0000256" key="1">
    <source>
        <dbReference type="ARBA" id="ARBA00009437"/>
    </source>
</evidence>
<dbReference type="SUPFAM" id="SSF46785">
    <property type="entry name" value="Winged helix' DNA-binding domain"/>
    <property type="match status" value="1"/>
</dbReference>
<dbReference type="AlphaFoldDB" id="A0A9X1ISC7"/>
<feature type="domain" description="HTH lysR-type" evidence="5">
    <location>
        <begin position="6"/>
        <end position="63"/>
    </location>
</feature>
<dbReference type="PANTHER" id="PTHR30537">
    <property type="entry name" value="HTH-TYPE TRANSCRIPTIONAL REGULATOR"/>
    <property type="match status" value="1"/>
</dbReference>
<dbReference type="InterPro" id="IPR058163">
    <property type="entry name" value="LysR-type_TF_proteobact-type"/>
</dbReference>
<dbReference type="InterPro" id="IPR000847">
    <property type="entry name" value="LysR_HTH_N"/>
</dbReference>
<keyword evidence="7" id="KW-1185">Reference proteome</keyword>
<dbReference type="InterPro" id="IPR036390">
    <property type="entry name" value="WH_DNA-bd_sf"/>
</dbReference>
<comment type="caution">
    <text evidence="6">The sequence shown here is derived from an EMBL/GenBank/DDBJ whole genome shotgun (WGS) entry which is preliminary data.</text>
</comment>
<dbReference type="InterPro" id="IPR005119">
    <property type="entry name" value="LysR_subst-bd"/>
</dbReference>
<evidence type="ECO:0000256" key="2">
    <source>
        <dbReference type="ARBA" id="ARBA00023015"/>
    </source>
</evidence>
<keyword evidence="4" id="KW-0804">Transcription</keyword>
<dbReference type="Proteomes" id="UP001138757">
    <property type="component" value="Unassembled WGS sequence"/>
</dbReference>
<dbReference type="GO" id="GO:0003700">
    <property type="term" value="F:DNA-binding transcription factor activity"/>
    <property type="evidence" value="ECO:0007669"/>
    <property type="project" value="InterPro"/>
</dbReference>
<gene>
    <name evidence="6" type="ORF">KK488_14635</name>
</gene>
<accession>A0A9X1ISC7</accession>
<dbReference type="InterPro" id="IPR036388">
    <property type="entry name" value="WH-like_DNA-bd_sf"/>
</dbReference>
<dbReference type="CDD" id="cd08432">
    <property type="entry name" value="PBP2_GcdR_TrpI_HvrB_AmpR_like"/>
    <property type="match status" value="1"/>
</dbReference>
<evidence type="ECO:0000313" key="6">
    <source>
        <dbReference type="EMBL" id="MBT2188189.1"/>
    </source>
</evidence>
<dbReference type="FunFam" id="1.10.10.10:FF:000001">
    <property type="entry name" value="LysR family transcriptional regulator"/>
    <property type="match status" value="1"/>
</dbReference>
<dbReference type="EMBL" id="JAHGAW010000009">
    <property type="protein sequence ID" value="MBT2188189.1"/>
    <property type="molecule type" value="Genomic_DNA"/>
</dbReference>
<evidence type="ECO:0000259" key="5">
    <source>
        <dbReference type="PROSITE" id="PS50931"/>
    </source>
</evidence>
<dbReference type="Pfam" id="PF03466">
    <property type="entry name" value="LysR_substrate"/>
    <property type="match status" value="1"/>
</dbReference>
<dbReference type="RefSeq" id="WP_214624441.1">
    <property type="nucleotide sequence ID" value="NZ_JAHGAW010000009.1"/>
</dbReference>
<evidence type="ECO:0000313" key="7">
    <source>
        <dbReference type="Proteomes" id="UP001138757"/>
    </source>
</evidence>
<dbReference type="SUPFAM" id="SSF53850">
    <property type="entry name" value="Periplasmic binding protein-like II"/>
    <property type="match status" value="1"/>
</dbReference>
<reference evidence="6" key="1">
    <citation type="submission" date="2021-05" db="EMBL/GenBank/DDBJ databases">
        <title>Genome of Sphingobium sp. strain.</title>
        <authorList>
            <person name="Fan R."/>
        </authorList>
    </citation>
    <scope>NUCLEOTIDE SEQUENCE</scope>
    <source>
        <strain evidence="6">H33</strain>
    </source>
</reference>
<dbReference type="PANTHER" id="PTHR30537:SF26">
    <property type="entry name" value="GLYCINE CLEAVAGE SYSTEM TRANSCRIPTIONAL ACTIVATOR"/>
    <property type="match status" value="1"/>
</dbReference>
<organism evidence="6 7">
    <name type="scientific">Sphingobium nicotianae</name>
    <dbReference type="NCBI Taxonomy" id="2782607"/>
    <lineage>
        <taxon>Bacteria</taxon>
        <taxon>Pseudomonadati</taxon>
        <taxon>Pseudomonadota</taxon>
        <taxon>Alphaproteobacteria</taxon>
        <taxon>Sphingomonadales</taxon>
        <taxon>Sphingomonadaceae</taxon>
        <taxon>Sphingobium</taxon>
    </lineage>
</organism>
<protein>
    <submittedName>
        <fullName evidence="6">LysR family transcriptional regulator</fullName>
    </submittedName>
</protein>
<dbReference type="PROSITE" id="PS50931">
    <property type="entry name" value="HTH_LYSR"/>
    <property type="match status" value="1"/>
</dbReference>
<keyword evidence="3" id="KW-0238">DNA-binding</keyword>
<dbReference type="PRINTS" id="PR00039">
    <property type="entry name" value="HTHLYSR"/>
</dbReference>
<sequence length="298" mass="32966">MTGLLPPLAAVRAFEAAARLLNFTEAAQALGMSQAAVSYQIKTLEERLGVPLFHRTGRRVELTSQGQALAPVIIRAFDEMRTGFANLRADTASVLTISCTQSFAHLWLAPRIGQFQMLQPDLAVRIHTSDQLVDFARDQIDVAIRGGGGSWPGSDAELLIRNRVAPLCSPDFLARHSPIETAADLLALPRLSPNDAWWEAWFKAMGIATEAGEGPPALALDSQVLEGRAAMAGQGFAILTPWFWRREIEAGLLVEPVPSNVTEIMNYWVAYPHANRNLPRIKQFRDWIRGEFARERDD</sequence>
<proteinExistence type="inferred from homology"/>
<evidence type="ECO:0000256" key="3">
    <source>
        <dbReference type="ARBA" id="ARBA00023125"/>
    </source>
</evidence>
<dbReference type="Pfam" id="PF00126">
    <property type="entry name" value="HTH_1"/>
    <property type="match status" value="1"/>
</dbReference>
<keyword evidence="2" id="KW-0805">Transcription regulation</keyword>